<evidence type="ECO:0008006" key="3">
    <source>
        <dbReference type="Google" id="ProtNLM"/>
    </source>
</evidence>
<reference evidence="1 2" key="1">
    <citation type="submission" date="2017-03" db="EMBL/GenBank/DDBJ databases">
        <authorList>
            <person name="Afonso C.L."/>
            <person name="Miller P.J."/>
            <person name="Scott M.A."/>
            <person name="Spackman E."/>
            <person name="Goraichik I."/>
            <person name="Dimitrov K.M."/>
            <person name="Suarez D.L."/>
            <person name="Swayne D.E."/>
        </authorList>
    </citation>
    <scope>NUCLEOTIDE SEQUENCE [LARGE SCALE GENOMIC DNA]</scope>
    <source>
        <strain evidence="1 2">CECT 7745</strain>
    </source>
</reference>
<dbReference type="Proteomes" id="UP000193224">
    <property type="component" value="Unassembled WGS sequence"/>
</dbReference>
<name>A0A1X7BQ07_9RHOB</name>
<proteinExistence type="predicted"/>
<gene>
    <name evidence="1" type="ORF">ROA7745_01111</name>
</gene>
<accession>A0A1X7BQ07</accession>
<dbReference type="OrthoDB" id="7797791at2"/>
<protein>
    <recommendedName>
        <fullName evidence="3">Thermophilic metalloprotease (M29)</fullName>
    </recommendedName>
</protein>
<evidence type="ECO:0000313" key="2">
    <source>
        <dbReference type="Proteomes" id="UP000193224"/>
    </source>
</evidence>
<dbReference type="AlphaFoldDB" id="A0A1X7BQ07"/>
<dbReference type="RefSeq" id="WP_085799271.1">
    <property type="nucleotide sequence ID" value="NZ_FWXB01000003.1"/>
</dbReference>
<organism evidence="1 2">
    <name type="scientific">Roseovarius aestuarii</name>
    <dbReference type="NCBI Taxonomy" id="475083"/>
    <lineage>
        <taxon>Bacteria</taxon>
        <taxon>Pseudomonadati</taxon>
        <taxon>Pseudomonadota</taxon>
        <taxon>Alphaproteobacteria</taxon>
        <taxon>Rhodobacterales</taxon>
        <taxon>Roseobacteraceae</taxon>
        <taxon>Roseovarius</taxon>
    </lineage>
</organism>
<dbReference type="EMBL" id="FWXB01000003">
    <property type="protein sequence ID" value="SMC11299.1"/>
    <property type="molecule type" value="Genomic_DNA"/>
</dbReference>
<keyword evidence="2" id="KW-1185">Reference proteome</keyword>
<sequence length="358" mass="39338">MAALDEIEPGVRNLLLNCARAQPGDRVLLVGEKGDNPYFNPAICDAVASIARRHDMVPEVVMAAPVADASQFPSVVHDAMLRADRTIFFSRLGDQVRFSLPGDSAKVVMTYTLDLDYLAAPFASADFGVMKQVHDALLALILKAQTYRLTGACGTDLTSDIASDREGAVADFALELFPVMIFPPVICHNMNGTLVIRHFVTSSSTRAYEDSTLVIDHPVLVEVENSRMVGFDGPPDLVARLKAQLERAAALTGGDPYRINSWHTGINPNTYFRDDPYTDLERWGTVAYGSPRYTHMHVAGLDPGDAALHLMDMTISFDDQTVWDKGRFVFLDRPEIQAMMDAPQRALLNSSVRHSIGI</sequence>
<evidence type="ECO:0000313" key="1">
    <source>
        <dbReference type="EMBL" id="SMC11299.1"/>
    </source>
</evidence>